<accession>V6L180</accession>
<sequence>MDSPDPDGLRPEELPALPRPLLASPRCTGLGITIYDPGLDPYGTAGVLLTDLVADAFA</sequence>
<name>V6L180_STRRC</name>
<comment type="caution">
    <text evidence="2">The sequence shown here is derived from an EMBL/GenBank/DDBJ whole genome shotgun (WGS) entry which is preliminary data.</text>
</comment>
<evidence type="ECO:0000256" key="1">
    <source>
        <dbReference type="SAM" id="MobiDB-lite"/>
    </source>
</evidence>
<dbReference type="AlphaFoldDB" id="V6L180"/>
<dbReference type="HOGENOM" id="CLU_2977458_0_0_11"/>
<organism evidence="2 3">
    <name type="scientific">Streptomyces roseochromogenus subsp. oscitans DS 12.976</name>
    <dbReference type="NCBI Taxonomy" id="1352936"/>
    <lineage>
        <taxon>Bacteria</taxon>
        <taxon>Bacillati</taxon>
        <taxon>Actinomycetota</taxon>
        <taxon>Actinomycetes</taxon>
        <taxon>Kitasatosporales</taxon>
        <taxon>Streptomycetaceae</taxon>
        <taxon>Streptomyces</taxon>
    </lineage>
</organism>
<evidence type="ECO:0000313" key="3">
    <source>
        <dbReference type="Proteomes" id="UP000017984"/>
    </source>
</evidence>
<dbReference type="SUPFAM" id="SSF52768">
    <property type="entry name" value="Arginase/deacetylase"/>
    <property type="match status" value="1"/>
</dbReference>
<gene>
    <name evidence="2" type="ORF">M878_07935</name>
</gene>
<dbReference type="STRING" id="1352936.M878_07935"/>
<proteinExistence type="predicted"/>
<dbReference type="PATRIC" id="fig|1352936.5.peg.1690"/>
<dbReference type="Proteomes" id="UP000017984">
    <property type="component" value="Chromosome"/>
</dbReference>
<protein>
    <submittedName>
        <fullName evidence="2">Uncharacterized protein</fullName>
    </submittedName>
</protein>
<reference evidence="2 3" key="1">
    <citation type="journal article" date="2014" name="Genome Announc.">
        <title>Draft Genome Sequence of Streptomyces roseochromogenes subsp. oscitans DS 12.976, Producer of the Aminocoumarin Antibiotic Clorobiocin.</title>
        <authorList>
            <person name="Ruckert C."/>
            <person name="Kalinowski J."/>
            <person name="Heide L."/>
            <person name="Apel A.K."/>
        </authorList>
    </citation>
    <scope>NUCLEOTIDE SEQUENCE [LARGE SCALE GENOMIC DNA]</scope>
    <source>
        <strain evidence="2 3">DS 12.976</strain>
    </source>
</reference>
<evidence type="ECO:0000313" key="2">
    <source>
        <dbReference type="EMBL" id="EST34989.1"/>
    </source>
</evidence>
<dbReference type="InterPro" id="IPR023696">
    <property type="entry name" value="Ureohydrolase_dom_sf"/>
</dbReference>
<keyword evidence="3" id="KW-1185">Reference proteome</keyword>
<dbReference type="EMBL" id="AWQX01000064">
    <property type="protein sequence ID" value="EST34989.1"/>
    <property type="molecule type" value="Genomic_DNA"/>
</dbReference>
<feature type="region of interest" description="Disordered" evidence="1">
    <location>
        <begin position="1"/>
        <end position="21"/>
    </location>
</feature>